<accession>A0ACC4E3I2</accession>
<reference evidence="1" key="1">
    <citation type="submission" date="2024-12" db="EMBL/GenBank/DDBJ databases">
        <title>Comparative genomics and development of molecular markers within Purpureocillium lilacinum and among Purpureocillium species.</title>
        <authorList>
            <person name="Yeh Z.-Y."/>
            <person name="Ni N.-T."/>
            <person name="Lo P.-H."/>
            <person name="Mushyakhwo K."/>
            <person name="Lin C.-F."/>
            <person name="Nai Y.-S."/>
        </authorList>
    </citation>
    <scope>NUCLEOTIDE SEQUENCE</scope>
    <source>
        <strain evidence="1">NCHU-NPUST-175</strain>
    </source>
</reference>
<evidence type="ECO:0000313" key="2">
    <source>
        <dbReference type="Proteomes" id="UP001638806"/>
    </source>
</evidence>
<dbReference type="EMBL" id="JBGNUJ010000003">
    <property type="protein sequence ID" value="KAL3962309.1"/>
    <property type="molecule type" value="Genomic_DNA"/>
</dbReference>
<organism evidence="1 2">
    <name type="scientific">Purpureocillium lilacinum</name>
    <name type="common">Paecilomyces lilacinus</name>
    <dbReference type="NCBI Taxonomy" id="33203"/>
    <lineage>
        <taxon>Eukaryota</taxon>
        <taxon>Fungi</taxon>
        <taxon>Dikarya</taxon>
        <taxon>Ascomycota</taxon>
        <taxon>Pezizomycotina</taxon>
        <taxon>Sordariomycetes</taxon>
        <taxon>Hypocreomycetidae</taxon>
        <taxon>Hypocreales</taxon>
        <taxon>Ophiocordycipitaceae</taxon>
        <taxon>Purpureocillium</taxon>
    </lineage>
</organism>
<proteinExistence type="predicted"/>
<keyword evidence="2" id="KW-1185">Reference proteome</keyword>
<comment type="caution">
    <text evidence="1">The sequence shown here is derived from an EMBL/GenBank/DDBJ whole genome shotgun (WGS) entry which is preliminary data.</text>
</comment>
<gene>
    <name evidence="1" type="ORF">ACCO45_003832</name>
</gene>
<dbReference type="Proteomes" id="UP001638806">
    <property type="component" value="Unassembled WGS sequence"/>
</dbReference>
<evidence type="ECO:0000313" key="1">
    <source>
        <dbReference type="EMBL" id="KAL3962309.1"/>
    </source>
</evidence>
<name>A0ACC4E3I2_PURLI</name>
<sequence length="64" mass="6936">MPAYMSTFPPGAVRRLISDAVLLAASLCFGPKPPLRLRMCTFRFEAEAEPMTPPAFVTPDPAPS</sequence>
<protein>
    <submittedName>
        <fullName evidence="1">Uncharacterized protein</fullName>
    </submittedName>
</protein>